<dbReference type="GO" id="GO:0008840">
    <property type="term" value="F:4-hydroxy-tetrahydrodipicolinate synthase activity"/>
    <property type="evidence" value="ECO:0007669"/>
    <property type="project" value="TreeGrafter"/>
</dbReference>
<dbReference type="SUPFAM" id="SSF51569">
    <property type="entry name" value="Aldolase"/>
    <property type="match status" value="1"/>
</dbReference>
<keyword evidence="2 3" id="KW-0456">Lyase</keyword>
<dbReference type="PANTHER" id="PTHR12128">
    <property type="entry name" value="DIHYDRODIPICOLINATE SYNTHASE"/>
    <property type="match status" value="1"/>
</dbReference>
<dbReference type="InterPro" id="IPR013785">
    <property type="entry name" value="Aldolase_TIM"/>
</dbReference>
<dbReference type="CDD" id="cd00408">
    <property type="entry name" value="DHDPS-like"/>
    <property type="match status" value="1"/>
</dbReference>
<evidence type="ECO:0000313" key="7">
    <source>
        <dbReference type="Proteomes" id="UP000753256"/>
    </source>
</evidence>
<feature type="active site" description="Schiff-base intermediate with substrate" evidence="4">
    <location>
        <position position="171"/>
    </location>
</feature>
<name>A0A921LSR7_9ACTN</name>
<dbReference type="PANTHER" id="PTHR12128:SF66">
    <property type="entry name" value="4-HYDROXY-2-OXOGLUTARATE ALDOLASE, MITOCHONDRIAL"/>
    <property type="match status" value="1"/>
</dbReference>
<evidence type="ECO:0000256" key="1">
    <source>
        <dbReference type="ARBA" id="ARBA00007592"/>
    </source>
</evidence>
<evidence type="ECO:0000256" key="3">
    <source>
        <dbReference type="PIRNR" id="PIRNR001365"/>
    </source>
</evidence>
<dbReference type="PIRSF" id="PIRSF001365">
    <property type="entry name" value="DHDPS"/>
    <property type="match status" value="1"/>
</dbReference>
<dbReference type="RefSeq" id="WP_273188765.1">
    <property type="nucleotide sequence ID" value="NZ_DYUZ01000007.1"/>
</dbReference>
<sequence>MSNPIDSSKMRGLFTPILTPVDAEERIDEAKLRRQVDFVIEHGVDGILAFGSNSEFYMFSDDEMIAGARIILDQVAGRVPVIFGVGHISTRACIALAQRAAELPIDGIAVLHPMFIKPTNAALIHHYTAIANAVSGTFVFIYHNPGRCGYALPNDVIVELAHDVPNILGIKDSTGDITALQELIRRCSDIDFVAFVGKDTVVFPGLCCGADGAVCSTANIFPELVCGIYDKFVAGDYEGARENQFKLNPIRLSQDAASFPAATKDMANLMGMEVGPSILPTEPTDGAALEGMKRAMREGGYLD</sequence>
<organism evidence="6 7">
    <name type="scientific">Enorma phocaeensis</name>
    <dbReference type="NCBI Taxonomy" id="1871019"/>
    <lineage>
        <taxon>Bacteria</taxon>
        <taxon>Bacillati</taxon>
        <taxon>Actinomycetota</taxon>
        <taxon>Coriobacteriia</taxon>
        <taxon>Coriobacteriales</taxon>
        <taxon>Coriobacteriaceae</taxon>
        <taxon>Enorma</taxon>
    </lineage>
</organism>
<gene>
    <name evidence="6" type="ORF">K8V70_01585</name>
</gene>
<dbReference type="EMBL" id="DYUZ01000007">
    <property type="protein sequence ID" value="HJG36544.1"/>
    <property type="molecule type" value="Genomic_DNA"/>
</dbReference>
<dbReference type="Pfam" id="PF00701">
    <property type="entry name" value="DHDPS"/>
    <property type="match status" value="1"/>
</dbReference>
<feature type="active site" description="Proton donor/acceptor" evidence="4">
    <location>
        <position position="142"/>
    </location>
</feature>
<evidence type="ECO:0000313" key="6">
    <source>
        <dbReference type="EMBL" id="HJG36544.1"/>
    </source>
</evidence>
<feature type="binding site" evidence="5">
    <location>
        <position position="214"/>
    </location>
    <ligand>
        <name>pyruvate</name>
        <dbReference type="ChEBI" id="CHEBI:15361"/>
    </ligand>
</feature>
<reference evidence="6" key="1">
    <citation type="journal article" date="2021" name="PeerJ">
        <title>Extensive microbial diversity within the chicken gut microbiome revealed by metagenomics and culture.</title>
        <authorList>
            <person name="Gilroy R."/>
            <person name="Ravi A."/>
            <person name="Getino M."/>
            <person name="Pursley I."/>
            <person name="Horton D.L."/>
            <person name="Alikhan N.F."/>
            <person name="Baker D."/>
            <person name="Gharbi K."/>
            <person name="Hall N."/>
            <person name="Watson M."/>
            <person name="Adriaenssens E.M."/>
            <person name="Foster-Nyarko E."/>
            <person name="Jarju S."/>
            <person name="Secka A."/>
            <person name="Antonio M."/>
            <person name="Oren A."/>
            <person name="Chaudhuri R.R."/>
            <person name="La Ragione R."/>
            <person name="Hildebrand F."/>
            <person name="Pallen M.J."/>
        </authorList>
    </citation>
    <scope>NUCLEOTIDE SEQUENCE</scope>
    <source>
        <strain evidence="6">ChiHjej13B12-9602</strain>
    </source>
</reference>
<comment type="caution">
    <text evidence="6">The sequence shown here is derived from an EMBL/GenBank/DDBJ whole genome shotgun (WGS) entry which is preliminary data.</text>
</comment>
<accession>A0A921LSR7</accession>
<dbReference type="AlphaFoldDB" id="A0A921LSR7"/>
<comment type="similarity">
    <text evidence="1 3">Belongs to the DapA family.</text>
</comment>
<dbReference type="PRINTS" id="PR00146">
    <property type="entry name" value="DHPICSNTHASE"/>
</dbReference>
<evidence type="ECO:0000256" key="2">
    <source>
        <dbReference type="ARBA" id="ARBA00023239"/>
    </source>
</evidence>
<protein>
    <submittedName>
        <fullName evidence="6">Dihydrodipicolinate synthase family protein</fullName>
    </submittedName>
</protein>
<reference evidence="6" key="2">
    <citation type="submission" date="2021-09" db="EMBL/GenBank/DDBJ databases">
        <authorList>
            <person name="Gilroy R."/>
        </authorList>
    </citation>
    <scope>NUCLEOTIDE SEQUENCE</scope>
    <source>
        <strain evidence="6">ChiHjej13B12-9602</strain>
    </source>
</reference>
<proteinExistence type="inferred from homology"/>
<dbReference type="Gene3D" id="3.20.20.70">
    <property type="entry name" value="Aldolase class I"/>
    <property type="match status" value="1"/>
</dbReference>
<dbReference type="InterPro" id="IPR002220">
    <property type="entry name" value="DapA-like"/>
</dbReference>
<evidence type="ECO:0000256" key="5">
    <source>
        <dbReference type="PIRSR" id="PIRSR001365-2"/>
    </source>
</evidence>
<dbReference type="Proteomes" id="UP000753256">
    <property type="component" value="Unassembled WGS sequence"/>
</dbReference>
<evidence type="ECO:0000256" key="4">
    <source>
        <dbReference type="PIRSR" id="PIRSR001365-1"/>
    </source>
</evidence>
<dbReference type="SMART" id="SM01130">
    <property type="entry name" value="DHDPS"/>
    <property type="match status" value="1"/>
</dbReference>